<keyword evidence="3 4" id="KW-0040">ANK repeat</keyword>
<feature type="repeat" description="ANK" evidence="4">
    <location>
        <begin position="160"/>
        <end position="192"/>
    </location>
</feature>
<accession>A0AAD4KPD2</accession>
<protein>
    <recommendedName>
        <fullName evidence="1">protein S-acyltransferase</fullName>
        <ecNumber evidence="1">2.3.1.225</ecNumber>
    </recommendedName>
</protein>
<proteinExistence type="predicted"/>
<name>A0AAD4KPD2_9EURO</name>
<gene>
    <name evidence="5" type="ORF">BGW36DRAFT_382423</name>
</gene>
<dbReference type="GeneID" id="70246820"/>
<comment type="caution">
    <text evidence="5">The sequence shown here is derived from an EMBL/GenBank/DDBJ whole genome shotgun (WGS) entry which is preliminary data.</text>
</comment>
<keyword evidence="2" id="KW-0677">Repeat</keyword>
<evidence type="ECO:0000313" key="6">
    <source>
        <dbReference type="Proteomes" id="UP001201262"/>
    </source>
</evidence>
<feature type="repeat" description="ANK" evidence="4">
    <location>
        <begin position="400"/>
        <end position="432"/>
    </location>
</feature>
<dbReference type="EC" id="2.3.1.225" evidence="1"/>
<dbReference type="Pfam" id="PF12796">
    <property type="entry name" value="Ank_2"/>
    <property type="match status" value="2"/>
</dbReference>
<dbReference type="Pfam" id="PF00023">
    <property type="entry name" value="Ank"/>
    <property type="match status" value="2"/>
</dbReference>
<dbReference type="SMART" id="SM00248">
    <property type="entry name" value="ANK"/>
    <property type="match status" value="11"/>
</dbReference>
<dbReference type="InterPro" id="IPR036770">
    <property type="entry name" value="Ankyrin_rpt-contain_sf"/>
</dbReference>
<dbReference type="PROSITE" id="PS50088">
    <property type="entry name" value="ANK_REPEAT"/>
    <property type="match status" value="5"/>
</dbReference>
<feature type="repeat" description="ANK" evidence="4">
    <location>
        <begin position="260"/>
        <end position="292"/>
    </location>
</feature>
<dbReference type="Proteomes" id="UP001201262">
    <property type="component" value="Unassembled WGS sequence"/>
</dbReference>
<evidence type="ECO:0000256" key="4">
    <source>
        <dbReference type="PROSITE-ProRule" id="PRU00023"/>
    </source>
</evidence>
<feature type="repeat" description="ANK" evidence="4">
    <location>
        <begin position="227"/>
        <end position="259"/>
    </location>
</feature>
<dbReference type="InterPro" id="IPR002110">
    <property type="entry name" value="Ankyrin_rpt"/>
</dbReference>
<dbReference type="PRINTS" id="PR01415">
    <property type="entry name" value="ANKYRIN"/>
</dbReference>
<evidence type="ECO:0000256" key="2">
    <source>
        <dbReference type="ARBA" id="ARBA00022737"/>
    </source>
</evidence>
<organism evidence="5 6">
    <name type="scientific">Talaromyces proteolyticus</name>
    <dbReference type="NCBI Taxonomy" id="1131652"/>
    <lineage>
        <taxon>Eukaryota</taxon>
        <taxon>Fungi</taxon>
        <taxon>Dikarya</taxon>
        <taxon>Ascomycota</taxon>
        <taxon>Pezizomycotina</taxon>
        <taxon>Eurotiomycetes</taxon>
        <taxon>Eurotiomycetidae</taxon>
        <taxon>Eurotiales</taxon>
        <taxon>Trichocomaceae</taxon>
        <taxon>Talaromyces</taxon>
        <taxon>Talaromyces sect. Bacilispori</taxon>
    </lineage>
</organism>
<evidence type="ECO:0000313" key="5">
    <source>
        <dbReference type="EMBL" id="KAH8695273.1"/>
    </source>
</evidence>
<evidence type="ECO:0000256" key="1">
    <source>
        <dbReference type="ARBA" id="ARBA00012210"/>
    </source>
</evidence>
<dbReference type="AlphaFoldDB" id="A0AAD4KPD2"/>
<feature type="repeat" description="ANK" evidence="4">
    <location>
        <begin position="92"/>
        <end position="124"/>
    </location>
</feature>
<reference evidence="5" key="1">
    <citation type="submission" date="2021-12" db="EMBL/GenBank/DDBJ databases">
        <title>Convergent genome expansion in fungi linked to evolution of root-endophyte symbiosis.</title>
        <authorList>
            <consortium name="DOE Joint Genome Institute"/>
            <person name="Ke Y.-H."/>
            <person name="Bonito G."/>
            <person name="Liao H.-L."/>
            <person name="Looney B."/>
            <person name="Rojas-Flechas A."/>
            <person name="Nash J."/>
            <person name="Hameed K."/>
            <person name="Schadt C."/>
            <person name="Martin F."/>
            <person name="Crous P.W."/>
            <person name="Miettinen O."/>
            <person name="Magnuson J.K."/>
            <person name="Labbe J."/>
            <person name="Jacobson D."/>
            <person name="Doktycz M.J."/>
            <person name="Veneault-Fourrey C."/>
            <person name="Kuo A."/>
            <person name="Mondo S."/>
            <person name="Calhoun S."/>
            <person name="Riley R."/>
            <person name="Ohm R."/>
            <person name="LaButti K."/>
            <person name="Andreopoulos B."/>
            <person name="Pangilinan J."/>
            <person name="Nolan M."/>
            <person name="Tritt A."/>
            <person name="Clum A."/>
            <person name="Lipzen A."/>
            <person name="Daum C."/>
            <person name="Barry K."/>
            <person name="Grigoriev I.V."/>
            <person name="Vilgalys R."/>
        </authorList>
    </citation>
    <scope>NUCLEOTIDE SEQUENCE</scope>
    <source>
        <strain evidence="5">PMI_201</strain>
    </source>
</reference>
<dbReference type="PANTHER" id="PTHR24161">
    <property type="entry name" value="ANK_REP_REGION DOMAIN-CONTAINING PROTEIN-RELATED"/>
    <property type="match status" value="1"/>
</dbReference>
<evidence type="ECO:0000256" key="3">
    <source>
        <dbReference type="ARBA" id="ARBA00023043"/>
    </source>
</evidence>
<dbReference type="SUPFAM" id="SSF48403">
    <property type="entry name" value="Ankyrin repeat"/>
    <property type="match status" value="2"/>
</dbReference>
<sequence>MGSLLRLPTELLLEIVSWILASKNRVDIIIKILHAFGLVHPRIWVLIERSLYALDVRYCGSSSLLWAATNGQKATALKALEFDASPNSVDNIYRSALSNAATAGHIEIVKLLLDHDADINLGNDLAQSPLFFAVIEGHKDVVELMLEKRPLFDLDRVDYTGRTPLFYAARWGWADIVDLLLSKGADRTVGDFKGSYVEGVAAEHGCIDVLQVIMTYDMSMLDNPNVANHTPLALATKNGHFDAVEMLVECGANMNARNATGRTPLILATLARHVEIAKCLVQAGADINATDNLDNAPLFYAIKLGIGELITLYSGRGAELAHGKYYWLVDAVSKSGYMNSLCWLLDLGPSGTCGYGSMVFYDALYAAIKYKQDDLVDRLLIGDCPVDPERPSEIDNPYFHLKTPLWLAVEQGNEKLVQRLLAKGANANVFINWGICTSRGRKVGILLTMAITKGKDTIIRSLIDYGAHFDLGDSAEINPLYRVVRKDNIDLVQHMLKSWSVPRGFTHKSKLLTEHMLRTLWMTVIAKGNLAMVRLLLEYGAELCMLCYFRRDASGHLRKIQYLPTAYALKKGAEEIAELLDTM</sequence>
<keyword evidence="6" id="KW-1185">Reference proteome</keyword>
<dbReference type="PANTHER" id="PTHR24161:SF85">
    <property type="entry name" value="PALMITOYLTRANSFERASE HIP14"/>
    <property type="match status" value="1"/>
</dbReference>
<dbReference type="GO" id="GO:0019706">
    <property type="term" value="F:protein-cysteine S-palmitoyltransferase activity"/>
    <property type="evidence" value="ECO:0007669"/>
    <property type="project" value="UniProtKB-EC"/>
</dbReference>
<dbReference type="RefSeq" id="XP_046070415.1">
    <property type="nucleotide sequence ID" value="XM_046216533.1"/>
</dbReference>
<dbReference type="Gene3D" id="1.25.40.20">
    <property type="entry name" value="Ankyrin repeat-containing domain"/>
    <property type="match status" value="3"/>
</dbReference>
<dbReference type="PROSITE" id="PS50297">
    <property type="entry name" value="ANK_REP_REGION"/>
    <property type="match status" value="5"/>
</dbReference>
<dbReference type="EMBL" id="JAJTJA010000008">
    <property type="protein sequence ID" value="KAH8695273.1"/>
    <property type="molecule type" value="Genomic_DNA"/>
</dbReference>